<dbReference type="AlphaFoldDB" id="A0AAN0I8M1"/>
<dbReference type="GeneID" id="100640224"/>
<dbReference type="Gene3D" id="3.20.20.100">
    <property type="entry name" value="NADP-dependent oxidoreductase domain"/>
    <property type="match status" value="1"/>
</dbReference>
<evidence type="ECO:0000256" key="6">
    <source>
        <dbReference type="PIRSR" id="PIRSR000097-3"/>
    </source>
</evidence>
<organism evidence="8 9">
    <name type="scientific">Amphimedon queenslandica</name>
    <name type="common">Sponge</name>
    <dbReference type="NCBI Taxonomy" id="400682"/>
    <lineage>
        <taxon>Eukaryota</taxon>
        <taxon>Metazoa</taxon>
        <taxon>Porifera</taxon>
        <taxon>Demospongiae</taxon>
        <taxon>Heteroscleromorpha</taxon>
        <taxon>Haplosclerida</taxon>
        <taxon>Niphatidae</taxon>
        <taxon>Amphimedon</taxon>
    </lineage>
</organism>
<dbReference type="SUPFAM" id="SSF51430">
    <property type="entry name" value="NAD(P)-linked oxidoreductase"/>
    <property type="match status" value="1"/>
</dbReference>
<sequence length="322" mass="35580">MSSVTLNTGASIPAFGLGTWQSPKGAVGKAVEIAIRAGYRHIDCAHLYENEDEVGEVLQKLFKEGVVKREDLYITSKLSCFLMSNKEDVTESLTDTLTKLQLDYLDLYLIHCPFAAKKGTPFMKLQEGIIGYFPDMIASVWETMEGFVAKGLTKAIGISNFSITKTENLLKTAKIVPAVNQVECHAYLQQTKLQQYCKSKGIAFEAYSPLGSPARFNVQPGDPVVMEDPAVKEIASKHGASPAQVCIAFLLQSGLVVIPKSVTESRIIENLKATELVLTDEEMKSLRAIDKNCRLLSFQWFAPDKTVDQIWDASEDEAFVLQ</sequence>
<reference evidence="8" key="2">
    <citation type="submission" date="2024-06" db="UniProtKB">
        <authorList>
            <consortium name="EnsemblMetazoa"/>
        </authorList>
    </citation>
    <scope>IDENTIFICATION</scope>
</reference>
<evidence type="ECO:0000256" key="4">
    <source>
        <dbReference type="PIRSR" id="PIRSR000097-1"/>
    </source>
</evidence>
<dbReference type="EnsemblMetazoa" id="XM_003382519.3">
    <property type="protein sequence ID" value="XP_003382567.1"/>
    <property type="gene ID" value="LOC100640224"/>
</dbReference>
<dbReference type="PIRSF" id="PIRSF000097">
    <property type="entry name" value="AKR"/>
    <property type="match status" value="1"/>
</dbReference>
<dbReference type="InterPro" id="IPR018170">
    <property type="entry name" value="Aldo/ket_reductase_CS"/>
</dbReference>
<dbReference type="Proteomes" id="UP000007879">
    <property type="component" value="Unassembled WGS sequence"/>
</dbReference>
<evidence type="ECO:0000256" key="5">
    <source>
        <dbReference type="PIRSR" id="PIRSR000097-2"/>
    </source>
</evidence>
<feature type="active site" description="Proton donor" evidence="4">
    <location>
        <position position="48"/>
    </location>
</feature>
<dbReference type="FunFam" id="3.20.20.100:FF:000006">
    <property type="entry name" value="Aldo-keto reductase family 1 member A1"/>
    <property type="match status" value="1"/>
</dbReference>
<reference evidence="9" key="1">
    <citation type="journal article" date="2010" name="Nature">
        <title>The Amphimedon queenslandica genome and the evolution of animal complexity.</title>
        <authorList>
            <person name="Srivastava M."/>
            <person name="Simakov O."/>
            <person name="Chapman J."/>
            <person name="Fahey B."/>
            <person name="Gauthier M.E."/>
            <person name="Mitros T."/>
            <person name="Richards G.S."/>
            <person name="Conaco C."/>
            <person name="Dacre M."/>
            <person name="Hellsten U."/>
            <person name="Larroux C."/>
            <person name="Putnam N.H."/>
            <person name="Stanke M."/>
            <person name="Adamska M."/>
            <person name="Darling A."/>
            <person name="Degnan S.M."/>
            <person name="Oakley T.H."/>
            <person name="Plachetzki D.C."/>
            <person name="Zhai Y."/>
            <person name="Adamski M."/>
            <person name="Calcino A."/>
            <person name="Cummins S.F."/>
            <person name="Goodstein D.M."/>
            <person name="Harris C."/>
            <person name="Jackson D.J."/>
            <person name="Leys S.P."/>
            <person name="Shu S."/>
            <person name="Woodcroft B.J."/>
            <person name="Vervoort M."/>
            <person name="Kosik K.S."/>
            <person name="Manning G."/>
            <person name="Degnan B.M."/>
            <person name="Rokhsar D.S."/>
        </authorList>
    </citation>
    <scope>NUCLEOTIDE SEQUENCE [LARGE SCALE GENOMIC DNA]</scope>
</reference>
<comment type="similarity">
    <text evidence="1">Belongs to the aldo/keto reductase family.</text>
</comment>
<feature type="binding site" evidence="5">
    <location>
        <position position="111"/>
    </location>
    <ligand>
        <name>substrate</name>
    </ligand>
</feature>
<keyword evidence="9" id="KW-1185">Reference proteome</keyword>
<feature type="site" description="Lowers pKa of active site Tyr" evidence="6">
    <location>
        <position position="77"/>
    </location>
</feature>
<evidence type="ECO:0000313" key="9">
    <source>
        <dbReference type="Proteomes" id="UP000007879"/>
    </source>
</evidence>
<evidence type="ECO:0000259" key="7">
    <source>
        <dbReference type="Pfam" id="PF00248"/>
    </source>
</evidence>
<dbReference type="InterPro" id="IPR023210">
    <property type="entry name" value="NADP_OxRdtase_dom"/>
</dbReference>
<dbReference type="InterPro" id="IPR036812">
    <property type="entry name" value="NAD(P)_OxRdtase_dom_sf"/>
</dbReference>
<dbReference type="PROSITE" id="PS00063">
    <property type="entry name" value="ALDOKETO_REDUCTASE_3"/>
    <property type="match status" value="1"/>
</dbReference>
<protein>
    <recommendedName>
        <fullName evidence="7">NADP-dependent oxidoreductase domain-containing protein</fullName>
    </recommendedName>
</protein>
<dbReference type="PANTHER" id="PTHR11732">
    <property type="entry name" value="ALDO/KETO REDUCTASE"/>
    <property type="match status" value="1"/>
</dbReference>
<dbReference type="InterPro" id="IPR020471">
    <property type="entry name" value="AKR"/>
</dbReference>
<accession>A0AAN0I8M1</accession>
<evidence type="ECO:0000256" key="3">
    <source>
        <dbReference type="ARBA" id="ARBA00023002"/>
    </source>
</evidence>
<keyword evidence="3" id="KW-0560">Oxidoreductase</keyword>
<evidence type="ECO:0000256" key="1">
    <source>
        <dbReference type="ARBA" id="ARBA00007905"/>
    </source>
</evidence>
<evidence type="ECO:0000256" key="2">
    <source>
        <dbReference type="ARBA" id="ARBA00022857"/>
    </source>
</evidence>
<dbReference type="PRINTS" id="PR00069">
    <property type="entry name" value="ALDKETRDTASE"/>
</dbReference>
<evidence type="ECO:0000313" key="8">
    <source>
        <dbReference type="EnsemblMetazoa" id="XP_003382567.1"/>
    </source>
</evidence>
<dbReference type="KEGG" id="aqu:100640224"/>
<dbReference type="PROSITE" id="PS00062">
    <property type="entry name" value="ALDOKETO_REDUCTASE_2"/>
    <property type="match status" value="1"/>
</dbReference>
<keyword evidence="2" id="KW-0521">NADP</keyword>
<dbReference type="GO" id="GO:0016491">
    <property type="term" value="F:oxidoreductase activity"/>
    <property type="evidence" value="ECO:0007669"/>
    <property type="project" value="UniProtKB-KW"/>
</dbReference>
<feature type="domain" description="NADP-dependent oxidoreductase" evidence="7">
    <location>
        <begin position="16"/>
        <end position="290"/>
    </location>
</feature>
<dbReference type="RefSeq" id="XP_003382567.1">
    <property type="nucleotide sequence ID" value="XM_003382519.3"/>
</dbReference>
<dbReference type="PROSITE" id="PS00798">
    <property type="entry name" value="ALDOKETO_REDUCTASE_1"/>
    <property type="match status" value="1"/>
</dbReference>
<proteinExistence type="inferred from homology"/>
<dbReference type="Pfam" id="PF00248">
    <property type="entry name" value="Aldo_ket_red"/>
    <property type="match status" value="1"/>
</dbReference>
<name>A0AAN0I8M1_AMPQE</name>